<keyword evidence="2" id="KW-1185">Reference proteome</keyword>
<accession>A0ABR9XS80</accession>
<evidence type="ECO:0000313" key="2">
    <source>
        <dbReference type="Proteomes" id="UP000619838"/>
    </source>
</evidence>
<dbReference type="RefSeq" id="WP_175186637.1">
    <property type="nucleotide sequence ID" value="NZ_JABVZQ010000001.1"/>
</dbReference>
<dbReference type="Proteomes" id="UP000619838">
    <property type="component" value="Unassembled WGS sequence"/>
</dbReference>
<sequence length="150" mass="16828">MPASAHLFSGHRLLISKFEGVLTDTLFIGYYQKLLSLPGNSSEYDELVDFRDVDGVEIKRETLSRVAGEIDAVYANTSLTLKCAILAPFNLAYGLSRMYEMGEEHKNIEVMVFRELDKSLQWLGISDSAFSEELFGLRSESSSAVFQITE</sequence>
<protein>
    <submittedName>
        <fullName evidence="1">Uncharacterized protein</fullName>
    </submittedName>
</protein>
<dbReference type="EMBL" id="JADGII010000009">
    <property type="protein sequence ID" value="MBF0636845.1"/>
    <property type="molecule type" value="Genomic_DNA"/>
</dbReference>
<evidence type="ECO:0000313" key="1">
    <source>
        <dbReference type="EMBL" id="MBF0636845.1"/>
    </source>
</evidence>
<comment type="caution">
    <text evidence="1">The sequence shown here is derived from an EMBL/GenBank/DDBJ whole genome shotgun (WGS) entry which is preliminary data.</text>
</comment>
<name>A0ABR9XS80_9CHLB</name>
<organism evidence="1 2">
    <name type="scientific">Prosthecochloris ethylica</name>
    <dbReference type="NCBI Taxonomy" id="2743976"/>
    <lineage>
        <taxon>Bacteria</taxon>
        <taxon>Pseudomonadati</taxon>
        <taxon>Chlorobiota</taxon>
        <taxon>Chlorobiia</taxon>
        <taxon>Chlorobiales</taxon>
        <taxon>Chlorobiaceae</taxon>
        <taxon>Prosthecochloris</taxon>
    </lineage>
</organism>
<reference evidence="1 2" key="1">
    <citation type="journal article" date="2020" name="Microorganisms">
        <title>Simultaneous Genome Sequencing of Prosthecochloris ethylica and Desulfuromonas acetoxidans within a Syntrophic Mixture Reveals Unique Pili and Protein Interactions.</title>
        <authorList>
            <person name="Kyndt J.A."/>
            <person name="Van Beeumen J.J."/>
            <person name="Meyer T.E."/>
        </authorList>
    </citation>
    <scope>NUCLEOTIDE SEQUENCE [LARGE SCALE GENOMIC DNA]</scope>
    <source>
        <strain evidence="1 2">N3</strain>
    </source>
</reference>
<proteinExistence type="predicted"/>
<gene>
    <name evidence="1" type="ORF">INT08_06625</name>
</gene>